<accession>J0UPY8</accession>
<dbReference type="OrthoDB" id="2327590at2"/>
<reference evidence="1 2" key="1">
    <citation type="journal article" date="2015" name="Genome Announc.">
        <title>Expanding the biotechnology potential of lactobacilli through comparative genomics of 213 strains and associated genera.</title>
        <authorList>
            <person name="Sun Z."/>
            <person name="Harris H.M."/>
            <person name="McCann A."/>
            <person name="Guo C."/>
            <person name="Argimon S."/>
            <person name="Zhang W."/>
            <person name="Yang X."/>
            <person name="Jeffery I.B."/>
            <person name="Cooney J.C."/>
            <person name="Kagawa T.F."/>
            <person name="Liu W."/>
            <person name="Song Y."/>
            <person name="Salvetti E."/>
            <person name="Wrobel A."/>
            <person name="Rasinkangas P."/>
            <person name="Parkhill J."/>
            <person name="Rea M.C."/>
            <person name="O'Sullivan O."/>
            <person name="Ritari J."/>
            <person name="Douillard F.P."/>
            <person name="Paul Ross R."/>
            <person name="Yang R."/>
            <person name="Briner A.E."/>
            <person name="Felis G.E."/>
            <person name="de Vos W.M."/>
            <person name="Barrangou R."/>
            <person name="Klaenhammer T.R."/>
            <person name="Caufield P.W."/>
            <person name="Cui Y."/>
            <person name="Zhang H."/>
            <person name="O'Toole P.W."/>
        </authorList>
    </citation>
    <scope>NUCLEOTIDE SEQUENCE [LARGE SCALE GENOMIC DNA]</scope>
    <source>
        <strain evidence="1 2">DSM 20444</strain>
    </source>
</reference>
<comment type="caution">
    <text evidence="1">The sequence shown here is derived from an EMBL/GenBank/DDBJ whole genome shotgun (WGS) entry which is preliminary data.</text>
</comment>
<gene>
    <name evidence="1" type="ORF">FD00_GL002088</name>
</gene>
<name>J0UPY8_9LACO</name>
<keyword evidence="2" id="KW-1185">Reference proteome</keyword>
<dbReference type="RefSeq" id="WP_003691029.1">
    <property type="nucleotide sequence ID" value="NZ_AKKT01000168.1"/>
</dbReference>
<dbReference type="AlphaFoldDB" id="J0UPY8"/>
<evidence type="ECO:0000313" key="1">
    <source>
        <dbReference type="EMBL" id="KRN10845.1"/>
    </source>
</evidence>
<dbReference type="PATRIC" id="fig|1046596.6.peg.2191"/>
<evidence type="ECO:0000313" key="2">
    <source>
        <dbReference type="Proteomes" id="UP000050898"/>
    </source>
</evidence>
<proteinExistence type="predicted"/>
<organism evidence="1 2">
    <name type="scientific">Liquorilactobacillus mali KCTC 3596 = DSM 20444</name>
    <dbReference type="NCBI Taxonomy" id="1046596"/>
    <lineage>
        <taxon>Bacteria</taxon>
        <taxon>Bacillati</taxon>
        <taxon>Bacillota</taxon>
        <taxon>Bacilli</taxon>
        <taxon>Lactobacillales</taxon>
        <taxon>Lactobacillaceae</taxon>
        <taxon>Liquorilactobacillus</taxon>
    </lineage>
</organism>
<protein>
    <submittedName>
        <fullName evidence="1">Uncharacterized protein</fullName>
    </submittedName>
</protein>
<sequence>MATKHNSIYWVNNEKYHFETEGASVIIYDDAGNALGTLNDLMLKGKVVENVSFKTIKGTGVYNTKGLTDLPSNIPTDKRAILSVMAIGATANPDVILYKIIGSNGVIAECTLFNGTYTDWSAGGISLQNTINTINTSITALGSRITDTNKSIGDVSTSLNNLATKFGNHNHDGRYPQLSGDTMQGNLGMKYGASYQFNRSNGQSVNMANVDQNDKFTLGNDQLALNILSSQDVKINGHKVYTDLNSGEGSGINADQLDGLDSTKFLRNDIVNKVQADFELENGHELRVMPANNNSTDPYGRVLAASGGLVLGVKGADLLGVYSNRIWSNVPITLSATGAENVVQFTKSKGTIGMYYNDSREEMGFYDYGRGQWLGSFTTGGDGILRVPNAPLISGRRFFLTNDEPKGSIPYGSVWIGF</sequence>
<dbReference type="Proteomes" id="UP000050898">
    <property type="component" value="Unassembled WGS sequence"/>
</dbReference>
<dbReference type="EMBL" id="AYYH01000006">
    <property type="protein sequence ID" value="KRN10845.1"/>
    <property type="molecule type" value="Genomic_DNA"/>
</dbReference>